<keyword evidence="7" id="KW-1185">Reference proteome</keyword>
<organism evidence="6 7">
    <name type="scientific">Isosphaera pallida (strain ATCC 43644 / DSM 9630 / IS1B)</name>
    <dbReference type="NCBI Taxonomy" id="575540"/>
    <lineage>
        <taxon>Bacteria</taxon>
        <taxon>Pseudomonadati</taxon>
        <taxon>Planctomycetota</taxon>
        <taxon>Planctomycetia</taxon>
        <taxon>Isosphaerales</taxon>
        <taxon>Isosphaeraceae</taxon>
        <taxon>Isosphaera</taxon>
    </lineage>
</organism>
<dbReference type="PROSITE" id="PS50977">
    <property type="entry name" value="HTH_TETR_2"/>
    <property type="match status" value="1"/>
</dbReference>
<feature type="DNA-binding region" description="H-T-H motif" evidence="4">
    <location>
        <begin position="37"/>
        <end position="56"/>
    </location>
</feature>
<dbReference type="Gene3D" id="1.10.357.10">
    <property type="entry name" value="Tetracycline Repressor, domain 2"/>
    <property type="match status" value="1"/>
</dbReference>
<dbReference type="GO" id="GO:0003700">
    <property type="term" value="F:DNA-binding transcription factor activity"/>
    <property type="evidence" value="ECO:0007669"/>
    <property type="project" value="TreeGrafter"/>
</dbReference>
<reference key="1">
    <citation type="submission" date="2010-11" db="EMBL/GenBank/DDBJ databases">
        <title>The complete sequence of chromosome of Isophaera pallida ATCC 43644.</title>
        <authorList>
            <consortium name="US DOE Joint Genome Institute (JGI-PGF)"/>
            <person name="Lucas S."/>
            <person name="Copeland A."/>
            <person name="Lapidus A."/>
            <person name="Bruce D."/>
            <person name="Goodwin L."/>
            <person name="Pitluck S."/>
            <person name="Kyrpides N."/>
            <person name="Mavromatis K."/>
            <person name="Pagani I."/>
            <person name="Ivanova N."/>
            <person name="Saunders E."/>
            <person name="Brettin T."/>
            <person name="Detter J.C."/>
            <person name="Han C."/>
            <person name="Tapia R."/>
            <person name="Land M."/>
            <person name="Hauser L."/>
            <person name="Markowitz V."/>
            <person name="Cheng J.-F."/>
            <person name="Hugenholtz P."/>
            <person name="Woyke T."/>
            <person name="Wu D."/>
            <person name="Eisen J.A."/>
        </authorList>
    </citation>
    <scope>NUCLEOTIDE SEQUENCE</scope>
    <source>
        <strain>ATCC 43644</strain>
    </source>
</reference>
<dbReference type="HOGENOM" id="CLU_075824_0_0_0"/>
<dbReference type="InterPro" id="IPR050109">
    <property type="entry name" value="HTH-type_TetR-like_transc_reg"/>
</dbReference>
<protein>
    <submittedName>
        <fullName evidence="6">Regulatory protein TetR</fullName>
    </submittedName>
</protein>
<dbReference type="GO" id="GO:0000976">
    <property type="term" value="F:transcription cis-regulatory region binding"/>
    <property type="evidence" value="ECO:0007669"/>
    <property type="project" value="TreeGrafter"/>
</dbReference>
<evidence type="ECO:0000313" key="6">
    <source>
        <dbReference type="EMBL" id="ADV64278.1"/>
    </source>
</evidence>
<dbReference type="STRING" id="575540.Isop_3722"/>
<dbReference type="PANTHER" id="PTHR30055">
    <property type="entry name" value="HTH-TYPE TRANSCRIPTIONAL REGULATOR RUTR"/>
    <property type="match status" value="1"/>
</dbReference>
<evidence type="ECO:0000256" key="2">
    <source>
        <dbReference type="ARBA" id="ARBA00023125"/>
    </source>
</evidence>
<dbReference type="Proteomes" id="UP000008631">
    <property type="component" value="Chromosome"/>
</dbReference>
<dbReference type="SUPFAM" id="SSF46689">
    <property type="entry name" value="Homeodomain-like"/>
    <property type="match status" value="1"/>
</dbReference>
<evidence type="ECO:0000256" key="1">
    <source>
        <dbReference type="ARBA" id="ARBA00023015"/>
    </source>
</evidence>
<dbReference type="PANTHER" id="PTHR30055:SF234">
    <property type="entry name" value="HTH-TYPE TRANSCRIPTIONAL REGULATOR BETI"/>
    <property type="match status" value="1"/>
</dbReference>
<dbReference type="PRINTS" id="PR00455">
    <property type="entry name" value="HTHTETR"/>
</dbReference>
<dbReference type="RefSeq" id="WP_013566566.1">
    <property type="nucleotide sequence ID" value="NC_014962.1"/>
</dbReference>
<reference evidence="6 7" key="2">
    <citation type="journal article" date="2011" name="Stand. Genomic Sci.">
        <title>Complete genome sequence of Isosphaera pallida type strain (IS1B).</title>
        <authorList>
            <consortium name="US DOE Joint Genome Institute (JGI-PGF)"/>
            <person name="Goker M."/>
            <person name="Cleland D."/>
            <person name="Saunders E."/>
            <person name="Lapidus A."/>
            <person name="Nolan M."/>
            <person name="Lucas S."/>
            <person name="Hammon N."/>
            <person name="Deshpande S."/>
            <person name="Cheng J.F."/>
            <person name="Tapia R."/>
            <person name="Han C."/>
            <person name="Goodwin L."/>
            <person name="Pitluck S."/>
            <person name="Liolios K."/>
            <person name="Pagani I."/>
            <person name="Ivanova N."/>
            <person name="Mavromatis K."/>
            <person name="Pati A."/>
            <person name="Chen A."/>
            <person name="Palaniappan K."/>
            <person name="Land M."/>
            <person name="Hauser L."/>
            <person name="Chang Y.J."/>
            <person name="Jeffries C.D."/>
            <person name="Detter J.C."/>
            <person name="Beck B."/>
            <person name="Woyke T."/>
            <person name="Bristow J."/>
            <person name="Eisen J.A."/>
            <person name="Markowitz V."/>
            <person name="Hugenholtz P."/>
            <person name="Kyrpides N.C."/>
            <person name="Klenk H.P."/>
        </authorList>
    </citation>
    <scope>NUCLEOTIDE SEQUENCE [LARGE SCALE GENOMIC DNA]</scope>
    <source>
        <strain evidence="7">ATCC 43644 / DSM 9630 / IS1B</strain>
    </source>
</reference>
<keyword evidence="1" id="KW-0805">Transcription regulation</keyword>
<proteinExistence type="predicted"/>
<accession>E8R002</accession>
<dbReference type="KEGG" id="ipa:Isop_3722"/>
<evidence type="ECO:0000313" key="7">
    <source>
        <dbReference type="Proteomes" id="UP000008631"/>
    </source>
</evidence>
<evidence type="ECO:0000256" key="3">
    <source>
        <dbReference type="ARBA" id="ARBA00023163"/>
    </source>
</evidence>
<dbReference type="Pfam" id="PF00440">
    <property type="entry name" value="TetR_N"/>
    <property type="match status" value="1"/>
</dbReference>
<dbReference type="InParanoid" id="E8R002"/>
<feature type="domain" description="HTH tetR-type" evidence="5">
    <location>
        <begin position="14"/>
        <end position="74"/>
    </location>
</feature>
<dbReference type="eggNOG" id="COG1309">
    <property type="taxonomic scope" value="Bacteria"/>
</dbReference>
<dbReference type="InterPro" id="IPR009057">
    <property type="entry name" value="Homeodomain-like_sf"/>
</dbReference>
<sequence length="251" mass="28728">MTNLNLPRKERERLEREERLLDAAQDLMTRKGYLGLTMDELAQRTEWSKGTLFNHFRTKEDLLLGLVARSMRLRADLMERALTFQGRPRERLTAVGVADLLFTHQNPGHFQVELLVKTHSLWDKGSEERQESLMASEHRCHTTAVTIINEAIATGDLDLAPRGLTPAEVSFGLWTMFLGVHTLLCSAESLNQFGIDRPYASLFRNAQVYLDGLGWRPLYSEWDYQATYRRILDELFPDKANSGGFLPVFGL</sequence>
<evidence type="ECO:0000256" key="4">
    <source>
        <dbReference type="PROSITE-ProRule" id="PRU00335"/>
    </source>
</evidence>
<dbReference type="InterPro" id="IPR001647">
    <property type="entry name" value="HTH_TetR"/>
</dbReference>
<keyword evidence="2 4" id="KW-0238">DNA-binding</keyword>
<dbReference type="AlphaFoldDB" id="E8R002"/>
<dbReference type="EMBL" id="CP002353">
    <property type="protein sequence ID" value="ADV64278.1"/>
    <property type="molecule type" value="Genomic_DNA"/>
</dbReference>
<keyword evidence="3" id="KW-0804">Transcription</keyword>
<name>E8R002_ISOPI</name>
<evidence type="ECO:0000259" key="5">
    <source>
        <dbReference type="PROSITE" id="PS50977"/>
    </source>
</evidence>
<dbReference type="Gene3D" id="1.10.10.60">
    <property type="entry name" value="Homeodomain-like"/>
    <property type="match status" value="1"/>
</dbReference>
<dbReference type="OrthoDB" id="9814200at2"/>
<gene>
    <name evidence="6" type="ordered locus">Isop_3722</name>
</gene>